<dbReference type="RefSeq" id="WP_209459639.1">
    <property type="nucleotide sequence ID" value="NZ_JAGGKC010000015.1"/>
</dbReference>
<keyword evidence="1" id="KW-0949">S-adenosyl-L-methionine</keyword>
<dbReference type="Proteomes" id="UP001519271">
    <property type="component" value="Unassembled WGS sequence"/>
</dbReference>
<dbReference type="PANTHER" id="PTHR11228:SF7">
    <property type="entry name" value="PQQA PEPTIDE CYCLASE"/>
    <property type="match status" value="1"/>
</dbReference>
<dbReference type="SFLD" id="SFLDS00029">
    <property type="entry name" value="Radical_SAM"/>
    <property type="match status" value="1"/>
</dbReference>
<organism evidence="6 7">
    <name type="scientific">Youngiibacter multivorans</name>
    <dbReference type="NCBI Taxonomy" id="937251"/>
    <lineage>
        <taxon>Bacteria</taxon>
        <taxon>Bacillati</taxon>
        <taxon>Bacillota</taxon>
        <taxon>Clostridia</taxon>
        <taxon>Eubacteriales</taxon>
        <taxon>Clostridiaceae</taxon>
        <taxon>Youngiibacter</taxon>
    </lineage>
</organism>
<evidence type="ECO:0000259" key="5">
    <source>
        <dbReference type="PROSITE" id="PS51918"/>
    </source>
</evidence>
<dbReference type="SFLD" id="SFLDG01067">
    <property type="entry name" value="SPASM/twitch_domain_containing"/>
    <property type="match status" value="1"/>
</dbReference>
<evidence type="ECO:0000256" key="2">
    <source>
        <dbReference type="ARBA" id="ARBA00022723"/>
    </source>
</evidence>
<evidence type="ECO:0000256" key="1">
    <source>
        <dbReference type="ARBA" id="ARBA00022691"/>
    </source>
</evidence>
<dbReference type="PANTHER" id="PTHR11228">
    <property type="entry name" value="RADICAL SAM DOMAIN PROTEIN"/>
    <property type="match status" value="1"/>
</dbReference>
<feature type="domain" description="Radical SAM core" evidence="5">
    <location>
        <begin position="1"/>
        <end position="217"/>
    </location>
</feature>
<name>A0ABS4G4F6_9CLOT</name>
<sequence>MSKFNAVTLEITKKCNHNCLFCYNISSPNTENVSFEQINFIVNKLVKYGIERVTVTGGEPYLVRNQTEYLIKELLDRNIDVCVNSNLTLLDEKSVVFLENTIGHNNIVYSSIPSVSPNKCDYITQSNGSFQRIVEGLKLCRDHNIMIGLNMSVSHININDLDYVESFLENNPVSSFTLFPVIPPVYDRTNLIHKTDNLSLIKVADTLVRIHDRFEITVGSIRPLPRCIIGDSKKYDVIRGSRCTTGQNRFSIDMVTGKIEACSQQKITYGNIYDDELETCYSRMQEWRDGLFLANVCRDCQDLKYCGGMCHWSEPCGRC</sequence>
<evidence type="ECO:0000313" key="7">
    <source>
        <dbReference type="Proteomes" id="UP001519271"/>
    </source>
</evidence>
<dbReference type="SUPFAM" id="SSF102114">
    <property type="entry name" value="Radical SAM enzymes"/>
    <property type="match status" value="1"/>
</dbReference>
<dbReference type="InterPro" id="IPR007197">
    <property type="entry name" value="rSAM"/>
</dbReference>
<dbReference type="Pfam" id="PF04055">
    <property type="entry name" value="Radical_SAM"/>
    <property type="match status" value="1"/>
</dbReference>
<evidence type="ECO:0000313" key="6">
    <source>
        <dbReference type="EMBL" id="MBP1919437.1"/>
    </source>
</evidence>
<keyword evidence="4" id="KW-0411">Iron-sulfur</keyword>
<dbReference type="EMBL" id="JAGGKC010000015">
    <property type="protein sequence ID" value="MBP1919437.1"/>
    <property type="molecule type" value="Genomic_DNA"/>
</dbReference>
<gene>
    <name evidence="6" type="ORF">J2Z34_001926</name>
</gene>
<comment type="caution">
    <text evidence="6">The sequence shown here is derived from an EMBL/GenBank/DDBJ whole genome shotgun (WGS) entry which is preliminary data.</text>
</comment>
<keyword evidence="2" id="KW-0479">Metal-binding</keyword>
<dbReference type="CDD" id="cd01335">
    <property type="entry name" value="Radical_SAM"/>
    <property type="match status" value="1"/>
</dbReference>
<dbReference type="SMART" id="SM00729">
    <property type="entry name" value="Elp3"/>
    <property type="match status" value="1"/>
</dbReference>
<evidence type="ECO:0000256" key="3">
    <source>
        <dbReference type="ARBA" id="ARBA00023004"/>
    </source>
</evidence>
<dbReference type="InterPro" id="IPR058240">
    <property type="entry name" value="rSAM_sf"/>
</dbReference>
<dbReference type="PROSITE" id="PS51918">
    <property type="entry name" value="RADICAL_SAM"/>
    <property type="match status" value="1"/>
</dbReference>
<dbReference type="InterPro" id="IPR013785">
    <property type="entry name" value="Aldolase_TIM"/>
</dbReference>
<reference evidence="6 7" key="1">
    <citation type="submission" date="2021-03" db="EMBL/GenBank/DDBJ databases">
        <title>Genomic Encyclopedia of Type Strains, Phase IV (KMG-IV): sequencing the most valuable type-strain genomes for metagenomic binning, comparative biology and taxonomic classification.</title>
        <authorList>
            <person name="Goeker M."/>
        </authorList>
    </citation>
    <scope>NUCLEOTIDE SEQUENCE [LARGE SCALE GENOMIC DNA]</scope>
    <source>
        <strain evidence="6 7">DSM 6139</strain>
    </source>
</reference>
<dbReference type="InterPro" id="IPR006638">
    <property type="entry name" value="Elp3/MiaA/NifB-like_rSAM"/>
</dbReference>
<evidence type="ECO:0000256" key="4">
    <source>
        <dbReference type="ARBA" id="ARBA00023014"/>
    </source>
</evidence>
<keyword evidence="3" id="KW-0408">Iron</keyword>
<proteinExistence type="predicted"/>
<accession>A0ABS4G4F6</accession>
<dbReference type="InterPro" id="IPR050377">
    <property type="entry name" value="Radical_SAM_PqqE_MftC-like"/>
</dbReference>
<keyword evidence="7" id="KW-1185">Reference proteome</keyword>
<dbReference type="Gene3D" id="3.20.20.70">
    <property type="entry name" value="Aldolase class I"/>
    <property type="match status" value="1"/>
</dbReference>
<protein>
    <submittedName>
        <fullName evidence="6">Radical SAM protein with 4Fe4S-binding SPASM domain</fullName>
    </submittedName>
</protein>